<proteinExistence type="predicted"/>
<dbReference type="OrthoDB" id="9446539at2759"/>
<accession>A0A9Q0XGK2</accession>
<dbReference type="GO" id="GO:0045523">
    <property type="term" value="F:interleukin-27 receptor binding"/>
    <property type="evidence" value="ECO:0007669"/>
    <property type="project" value="InterPro"/>
</dbReference>
<keyword evidence="2" id="KW-1185">Reference proteome</keyword>
<dbReference type="PANTHER" id="PTHR20879:SF1">
    <property type="entry name" value="INTERLEUKIN-27 SUBUNIT ALPHA"/>
    <property type="match status" value="1"/>
</dbReference>
<evidence type="ECO:0000313" key="2">
    <source>
        <dbReference type="Proteomes" id="UP001142489"/>
    </source>
</evidence>
<organism evidence="1 2">
    <name type="scientific">Phrynocephalus forsythii</name>
    <dbReference type="NCBI Taxonomy" id="171643"/>
    <lineage>
        <taxon>Eukaryota</taxon>
        <taxon>Metazoa</taxon>
        <taxon>Chordata</taxon>
        <taxon>Craniata</taxon>
        <taxon>Vertebrata</taxon>
        <taxon>Euteleostomi</taxon>
        <taxon>Lepidosauria</taxon>
        <taxon>Squamata</taxon>
        <taxon>Bifurcata</taxon>
        <taxon>Unidentata</taxon>
        <taxon>Episquamata</taxon>
        <taxon>Toxicofera</taxon>
        <taxon>Iguania</taxon>
        <taxon>Acrodonta</taxon>
        <taxon>Agamidae</taxon>
        <taxon>Agaminae</taxon>
        <taxon>Phrynocephalus</taxon>
    </lineage>
</organism>
<dbReference type="InterPro" id="IPR009079">
    <property type="entry name" value="4_helix_cytokine-like_core"/>
</dbReference>
<dbReference type="GO" id="GO:0042129">
    <property type="term" value="P:regulation of T cell proliferation"/>
    <property type="evidence" value="ECO:0007669"/>
    <property type="project" value="InterPro"/>
</dbReference>
<dbReference type="Gene3D" id="1.20.1250.10">
    <property type="match status" value="1"/>
</dbReference>
<dbReference type="SUPFAM" id="SSF47266">
    <property type="entry name" value="4-helical cytokines"/>
    <property type="match status" value="1"/>
</dbReference>
<dbReference type="PANTHER" id="PTHR20879">
    <property type="entry name" value="INTERLEUKIN-27 SUBUNIT ALPHA"/>
    <property type="match status" value="1"/>
</dbReference>
<sequence>MPGITFPLATSSRNQVLHSSSALFSPWGRGQEEKSPFSQCLQRLLELPAATRGGPLKLALIFFTDNGLIDAPPYVNKTINTIEAEIVYSLLFKGWGGPKKGGGHPAYHYSFLTPQRRASTQCSSASSLMFSLPQIIMGASVISKTAVLYIGMIKALHKAVGRTLLYWAIPTGNPGGISPRMGLMPRRKRGTIEAGRSNFFFSNPVRNQAANITETLLSYNMLAASVPARSKRDNASTLERRDNLQKEFRSSINLSRQLLRKTRNLTRLYHFDRLSGAPLTLVPHSGLFSLTSLDRHAWLSLSDTKRVSHLAKMLSFYHELVQKLKDYEANREDPKFVSQLEHLGFSLRDLSHHVSYQISLLGLPSEDQPEPILRTPQILQNKNEWRNCQEVYTVLRHLENFLCRATRDFWILKDKAAM</sequence>
<dbReference type="InterPro" id="IPR026207">
    <property type="entry name" value="IL-27_alpha"/>
</dbReference>
<gene>
    <name evidence="1" type="ORF">JRQ81_005656</name>
</gene>
<reference evidence="1" key="1">
    <citation type="journal article" date="2023" name="DNA Res.">
        <title>Chromosome-level genome assembly of Phrynocephalus forsythii using third-generation DNA sequencing and Hi-C analysis.</title>
        <authorList>
            <person name="Qi Y."/>
            <person name="Zhao W."/>
            <person name="Zhao Y."/>
            <person name="Niu C."/>
            <person name="Cao S."/>
            <person name="Zhang Y."/>
        </authorList>
    </citation>
    <scope>NUCLEOTIDE SEQUENCE</scope>
    <source>
        <tissue evidence="1">Muscle</tissue>
    </source>
</reference>
<dbReference type="Proteomes" id="UP001142489">
    <property type="component" value="Unassembled WGS sequence"/>
</dbReference>
<dbReference type="AlphaFoldDB" id="A0A9Q0XGK2"/>
<protein>
    <submittedName>
        <fullName evidence="1">Uncharacterized protein</fullName>
    </submittedName>
</protein>
<evidence type="ECO:0000313" key="1">
    <source>
        <dbReference type="EMBL" id="KAJ7313882.1"/>
    </source>
</evidence>
<comment type="caution">
    <text evidence="1">The sequence shown here is derived from an EMBL/GenBank/DDBJ whole genome shotgun (WGS) entry which is preliminary data.</text>
</comment>
<name>A0A9Q0XGK2_9SAUR</name>
<dbReference type="EMBL" id="JAPFRF010000012">
    <property type="protein sequence ID" value="KAJ7313882.1"/>
    <property type="molecule type" value="Genomic_DNA"/>
</dbReference>